<dbReference type="Proteomes" id="UP000198860">
    <property type="component" value="Unassembled WGS sequence"/>
</dbReference>
<dbReference type="Gene3D" id="3.30.450.20">
    <property type="entry name" value="PAS domain"/>
    <property type="match status" value="1"/>
</dbReference>
<dbReference type="AlphaFoldDB" id="A0A1H0RJE9"/>
<organism evidence="2 3">
    <name type="scientific">Halobacillus aidingensis</name>
    <dbReference type="NCBI Taxonomy" id="240303"/>
    <lineage>
        <taxon>Bacteria</taxon>
        <taxon>Bacillati</taxon>
        <taxon>Bacillota</taxon>
        <taxon>Bacilli</taxon>
        <taxon>Bacillales</taxon>
        <taxon>Bacillaceae</taxon>
        <taxon>Halobacillus</taxon>
    </lineage>
</organism>
<dbReference type="EMBL" id="FNIZ01000015">
    <property type="protein sequence ID" value="SDP29682.1"/>
    <property type="molecule type" value="Genomic_DNA"/>
</dbReference>
<evidence type="ECO:0000259" key="1">
    <source>
        <dbReference type="Pfam" id="PF01740"/>
    </source>
</evidence>
<dbReference type="Pfam" id="PF01740">
    <property type="entry name" value="STAS"/>
    <property type="match status" value="1"/>
</dbReference>
<keyword evidence="3" id="KW-1185">Reference proteome</keyword>
<dbReference type="InterPro" id="IPR036513">
    <property type="entry name" value="STAS_dom_sf"/>
</dbReference>
<proteinExistence type="predicted"/>
<reference evidence="3" key="1">
    <citation type="submission" date="2016-10" db="EMBL/GenBank/DDBJ databases">
        <authorList>
            <person name="Varghese N."/>
            <person name="Submissions S."/>
        </authorList>
    </citation>
    <scope>NUCLEOTIDE SEQUENCE [LARGE SCALE GENOMIC DNA]</scope>
    <source>
        <strain evidence="3">CGMCC 1.3703</strain>
    </source>
</reference>
<dbReference type="NCBIfam" id="TIGR00229">
    <property type="entry name" value="sensory_box"/>
    <property type="match status" value="1"/>
</dbReference>
<dbReference type="RefSeq" id="WP_089653452.1">
    <property type="nucleotide sequence ID" value="NZ_FNIZ01000015.1"/>
</dbReference>
<gene>
    <name evidence="2" type="ORF">SAMN05421677_11573</name>
</gene>
<dbReference type="InterPro" id="IPR002645">
    <property type="entry name" value="STAS_dom"/>
</dbReference>
<dbReference type="PANTHER" id="PTHR33745">
    <property type="entry name" value="RSBT ANTAGONIST PROTEIN RSBS-RELATED"/>
    <property type="match status" value="1"/>
</dbReference>
<dbReference type="Gene3D" id="3.30.750.24">
    <property type="entry name" value="STAS domain"/>
    <property type="match status" value="1"/>
</dbReference>
<dbReference type="STRING" id="240303.SAMN05421677_11573"/>
<dbReference type="SUPFAM" id="SSF55785">
    <property type="entry name" value="PYP-like sensor domain (PAS domain)"/>
    <property type="match status" value="1"/>
</dbReference>
<name>A0A1H0RJE9_HALAD</name>
<evidence type="ECO:0000313" key="2">
    <source>
        <dbReference type="EMBL" id="SDP29682.1"/>
    </source>
</evidence>
<dbReference type="CDD" id="cd07041">
    <property type="entry name" value="STAS_RsbR_RsbS_like"/>
    <property type="match status" value="1"/>
</dbReference>
<dbReference type="OrthoDB" id="2835068at2"/>
<protein>
    <submittedName>
        <fullName evidence="2">PAS domain S-box-containing protein</fullName>
    </submittedName>
</protein>
<dbReference type="InterPro" id="IPR000014">
    <property type="entry name" value="PAS"/>
</dbReference>
<dbReference type="SUPFAM" id="SSF52091">
    <property type="entry name" value="SpoIIaa-like"/>
    <property type="match status" value="1"/>
</dbReference>
<sequence length="249" mass="28544">MALMTSALTMTDALNSIGESILLADLNYDLVWMNDEAKNLFTKIAPLFGYERADDLIGENMDKFHTNPERQRDRMERLTEKHQVRINIKNKFVADTVITPMKNNEGETSYYTIMLMDVTTKAEEEERKDHLIESLSIPILKVWDHAVAVPLIGDLDEKRVDHLISSLLKECTEGDIQYALIDLSGIHKFNDQFSRHLRQLNQSLQLVGTECLVVGITPKLALSFRHFDKGLKTFKNTHAGLRYIIQHDS</sequence>
<evidence type="ECO:0000313" key="3">
    <source>
        <dbReference type="Proteomes" id="UP000198860"/>
    </source>
</evidence>
<accession>A0A1H0RJE9</accession>
<dbReference type="InterPro" id="IPR051932">
    <property type="entry name" value="Bact_StressResp_Reg"/>
</dbReference>
<feature type="domain" description="STAS" evidence="1">
    <location>
        <begin position="141"/>
        <end position="225"/>
    </location>
</feature>
<dbReference type="InterPro" id="IPR035965">
    <property type="entry name" value="PAS-like_dom_sf"/>
</dbReference>